<dbReference type="KEGG" id="vg:26796668"/>
<evidence type="ECO:0000313" key="1">
    <source>
        <dbReference type="EMBL" id="AKO61074.1"/>
    </source>
</evidence>
<keyword evidence="2" id="KW-1185">Reference proteome</keyword>
<proteinExistence type="predicted"/>
<accession>A0A0H4INC1</accession>
<evidence type="ECO:0000313" key="2">
    <source>
        <dbReference type="Proteomes" id="UP000202763"/>
    </source>
</evidence>
<dbReference type="EMBL" id="KR534323">
    <property type="protein sequence ID" value="AKO61074.1"/>
    <property type="molecule type" value="Genomic_DNA"/>
</dbReference>
<sequence>MKELTPKDYINYVVITEVLKDNEDLSLVEGTIVTLENATKIAEDPLEYIEGCDYVDEYIYEELNYTFRESGEECNLYSNQSSRHYESDFKVRQIEDKWIGWTYWYGGGKHGEPEAIDWVSDAEFVEVVSEEVVTVVQRVFKRK</sequence>
<name>A0A0H4INC1_9CAUD</name>
<dbReference type="Proteomes" id="UP000202763">
    <property type="component" value="Segment"/>
</dbReference>
<dbReference type="OrthoDB" id="40205at10239"/>
<reference evidence="1 2" key="1">
    <citation type="submission" date="2015-05" db="EMBL/GenBank/DDBJ databases">
        <authorList>
            <person name="Wang D.B."/>
            <person name="Wang M."/>
        </authorList>
    </citation>
    <scope>NUCLEOTIDE SEQUENCE [LARGE SCALE GENOMIC DNA]</scope>
</reference>
<protein>
    <submittedName>
        <fullName evidence="1">Uncharacterized protein</fullName>
    </submittedName>
</protein>
<dbReference type="GeneID" id="26796668"/>
<dbReference type="RefSeq" id="YP_009225607.1">
    <property type="nucleotide sequence ID" value="NC_029094.1"/>
</dbReference>
<organism evidence="1 2">
    <name type="scientific">Pseudoalteromonas phage H101</name>
    <dbReference type="NCBI Taxonomy" id="1654919"/>
    <lineage>
        <taxon>Viruses</taxon>
        <taxon>Duplodnaviria</taxon>
        <taxon>Heunggongvirae</taxon>
        <taxon>Uroviricota</taxon>
        <taxon>Caudoviricetes</taxon>
        <taxon>Shandongvirus</taxon>
        <taxon>Shandongvirus H101</taxon>
    </lineage>
</organism>